<organism evidence="1 2">
    <name type="scientific">Penicillium cataractarum</name>
    <dbReference type="NCBI Taxonomy" id="2100454"/>
    <lineage>
        <taxon>Eukaryota</taxon>
        <taxon>Fungi</taxon>
        <taxon>Dikarya</taxon>
        <taxon>Ascomycota</taxon>
        <taxon>Pezizomycotina</taxon>
        <taxon>Eurotiomycetes</taxon>
        <taxon>Eurotiomycetidae</taxon>
        <taxon>Eurotiales</taxon>
        <taxon>Aspergillaceae</taxon>
        <taxon>Penicillium</taxon>
    </lineage>
</organism>
<sequence>MAERYRLIGMPQLGFVLTCKLGSTSYMTPVQEDAKSNLEGLMAQEYQENVDVHDVDGWSVV</sequence>
<proteinExistence type="predicted"/>
<evidence type="ECO:0000313" key="1">
    <source>
        <dbReference type="EMBL" id="KAJ5389618.1"/>
    </source>
</evidence>
<evidence type="ECO:0000313" key="2">
    <source>
        <dbReference type="Proteomes" id="UP001147782"/>
    </source>
</evidence>
<accession>A0A9W9VUN9</accession>
<gene>
    <name evidence="1" type="ORF">N7496_000686</name>
</gene>
<dbReference type="RefSeq" id="XP_056560346.1">
    <property type="nucleotide sequence ID" value="XM_056693617.1"/>
</dbReference>
<reference evidence="1" key="1">
    <citation type="submission" date="2022-11" db="EMBL/GenBank/DDBJ databases">
        <authorList>
            <person name="Petersen C."/>
        </authorList>
    </citation>
    <scope>NUCLEOTIDE SEQUENCE</scope>
    <source>
        <strain evidence="1">IBT 29864</strain>
    </source>
</reference>
<dbReference type="Proteomes" id="UP001147782">
    <property type="component" value="Unassembled WGS sequence"/>
</dbReference>
<dbReference type="EMBL" id="JAPZBS010000001">
    <property type="protein sequence ID" value="KAJ5389618.1"/>
    <property type="molecule type" value="Genomic_DNA"/>
</dbReference>
<protein>
    <submittedName>
        <fullName evidence="1">Uncharacterized protein</fullName>
    </submittedName>
</protein>
<name>A0A9W9VUN9_9EURO</name>
<dbReference type="AlphaFoldDB" id="A0A9W9VUN9"/>
<dbReference type="GeneID" id="81432794"/>
<comment type="caution">
    <text evidence="1">The sequence shown here is derived from an EMBL/GenBank/DDBJ whole genome shotgun (WGS) entry which is preliminary data.</text>
</comment>
<reference evidence="1" key="2">
    <citation type="journal article" date="2023" name="IMA Fungus">
        <title>Comparative genomic study of the Penicillium genus elucidates a diverse pangenome and 15 lateral gene transfer events.</title>
        <authorList>
            <person name="Petersen C."/>
            <person name="Sorensen T."/>
            <person name="Nielsen M.R."/>
            <person name="Sondergaard T.E."/>
            <person name="Sorensen J.L."/>
            <person name="Fitzpatrick D.A."/>
            <person name="Frisvad J.C."/>
            <person name="Nielsen K.L."/>
        </authorList>
    </citation>
    <scope>NUCLEOTIDE SEQUENCE</scope>
    <source>
        <strain evidence="1">IBT 29864</strain>
    </source>
</reference>
<keyword evidence="2" id="KW-1185">Reference proteome</keyword>